<proteinExistence type="predicted"/>
<dbReference type="AlphaFoldDB" id="A0A2U9CRE7"/>
<gene>
    <name evidence="1" type="ORF">SMAX5B_008799</name>
</gene>
<reference evidence="1 2" key="1">
    <citation type="submission" date="2017-12" db="EMBL/GenBank/DDBJ databases">
        <title>Integrating genomic resources of turbot (Scophthalmus maximus) in depth evaluation of genetic and physical mapping variation across individuals.</title>
        <authorList>
            <person name="Martinez P."/>
        </authorList>
    </citation>
    <scope>NUCLEOTIDE SEQUENCE [LARGE SCALE GENOMIC DNA]</scope>
</reference>
<dbReference type="EMBL" id="CP026261">
    <property type="protein sequence ID" value="AWP19234.1"/>
    <property type="molecule type" value="Genomic_DNA"/>
</dbReference>
<protein>
    <submittedName>
        <fullName evidence="1">Uncharacterized protein</fullName>
    </submittedName>
</protein>
<name>A0A2U9CRE7_SCOMX</name>
<sequence length="148" mass="15560">MLFSVDSMASTCVEGKLSVVTPTGSGPLEMLSTLQSPGFLLPPQNTSERNRGVKMAPVVSGPSLPNCLRLDQTAALGRISSFAWQRLAAGLQATDLFPLLKADEHRAKCDTEPDRGSLSSESNGEKLCNGALVGPELFSAGLLVSGER</sequence>
<accession>A0A2U9CRE7</accession>
<evidence type="ECO:0000313" key="1">
    <source>
        <dbReference type="EMBL" id="AWP19234.1"/>
    </source>
</evidence>
<organism evidence="1 2">
    <name type="scientific">Scophthalmus maximus</name>
    <name type="common">Turbot</name>
    <name type="synonym">Psetta maxima</name>
    <dbReference type="NCBI Taxonomy" id="52904"/>
    <lineage>
        <taxon>Eukaryota</taxon>
        <taxon>Metazoa</taxon>
        <taxon>Chordata</taxon>
        <taxon>Craniata</taxon>
        <taxon>Vertebrata</taxon>
        <taxon>Euteleostomi</taxon>
        <taxon>Actinopterygii</taxon>
        <taxon>Neopterygii</taxon>
        <taxon>Teleostei</taxon>
        <taxon>Neoteleostei</taxon>
        <taxon>Acanthomorphata</taxon>
        <taxon>Carangaria</taxon>
        <taxon>Pleuronectiformes</taxon>
        <taxon>Pleuronectoidei</taxon>
        <taxon>Scophthalmidae</taxon>
        <taxon>Scophthalmus</taxon>
    </lineage>
</organism>
<keyword evidence="2" id="KW-1185">Reference proteome</keyword>
<dbReference type="Proteomes" id="UP000246464">
    <property type="component" value="Chromosome 19"/>
</dbReference>
<evidence type="ECO:0000313" key="2">
    <source>
        <dbReference type="Proteomes" id="UP000246464"/>
    </source>
</evidence>